<feature type="compositionally biased region" description="Basic and acidic residues" evidence="2">
    <location>
        <begin position="18"/>
        <end position="27"/>
    </location>
</feature>
<proteinExistence type="inferred from homology"/>
<feature type="domain" description="GH15-like" evidence="3">
    <location>
        <begin position="296"/>
        <end position="716"/>
    </location>
</feature>
<dbReference type="GO" id="GO:0005975">
    <property type="term" value="P:carbohydrate metabolic process"/>
    <property type="evidence" value="ECO:0007669"/>
    <property type="project" value="InterPro"/>
</dbReference>
<dbReference type="Pfam" id="PF00723">
    <property type="entry name" value="Glyco_hydro_15"/>
    <property type="match status" value="1"/>
</dbReference>
<evidence type="ECO:0008006" key="7">
    <source>
        <dbReference type="Google" id="ProtNLM"/>
    </source>
</evidence>
<feature type="domain" description="DUF7997" evidence="4">
    <location>
        <begin position="1"/>
        <end position="251"/>
    </location>
</feature>
<dbReference type="InterPro" id="IPR011613">
    <property type="entry name" value="GH15-like"/>
</dbReference>
<dbReference type="EMBL" id="FODV01000002">
    <property type="protein sequence ID" value="SEO46590.1"/>
    <property type="molecule type" value="Genomic_DNA"/>
</dbReference>
<name>A0A1H8PXB1_9EURY</name>
<dbReference type="PANTHER" id="PTHR31616">
    <property type="entry name" value="TREHALASE"/>
    <property type="match status" value="1"/>
</dbReference>
<dbReference type="PANTHER" id="PTHR31616:SF0">
    <property type="entry name" value="GLUCAN 1,4-ALPHA-GLUCOSIDASE"/>
    <property type="match status" value="1"/>
</dbReference>
<feature type="compositionally biased region" description="Basic and acidic residues" evidence="2">
    <location>
        <begin position="540"/>
        <end position="551"/>
    </location>
</feature>
<dbReference type="OrthoDB" id="18576at2157"/>
<keyword evidence="6" id="KW-1185">Reference proteome</keyword>
<evidence type="ECO:0000259" key="4">
    <source>
        <dbReference type="Pfam" id="PF25978"/>
    </source>
</evidence>
<dbReference type="Gene3D" id="1.50.10.10">
    <property type="match status" value="1"/>
</dbReference>
<evidence type="ECO:0000313" key="5">
    <source>
        <dbReference type="EMBL" id="SEO46590.1"/>
    </source>
</evidence>
<dbReference type="GO" id="GO:0004553">
    <property type="term" value="F:hydrolase activity, hydrolyzing O-glycosyl compounds"/>
    <property type="evidence" value="ECO:0007669"/>
    <property type="project" value="UniProtKB-ARBA"/>
</dbReference>
<organism evidence="5 6">
    <name type="scientific">Halogranum amylolyticum</name>
    <dbReference type="NCBI Taxonomy" id="660520"/>
    <lineage>
        <taxon>Archaea</taxon>
        <taxon>Methanobacteriati</taxon>
        <taxon>Methanobacteriota</taxon>
        <taxon>Stenosarchaea group</taxon>
        <taxon>Halobacteria</taxon>
        <taxon>Halobacteriales</taxon>
        <taxon>Haloferacaceae</taxon>
    </lineage>
</organism>
<dbReference type="InterPro" id="IPR008928">
    <property type="entry name" value="6-hairpin_glycosidase_sf"/>
</dbReference>
<dbReference type="Proteomes" id="UP000199126">
    <property type="component" value="Unassembled WGS sequence"/>
</dbReference>
<comment type="similarity">
    <text evidence="1">Belongs to the glycosyl hydrolase 15 family.</text>
</comment>
<gene>
    <name evidence="5" type="ORF">SAMN04487948_102548</name>
</gene>
<dbReference type="InterPro" id="IPR058310">
    <property type="entry name" value="DUF7997"/>
</dbReference>
<dbReference type="Pfam" id="PF25978">
    <property type="entry name" value="DUF7997"/>
    <property type="match status" value="1"/>
</dbReference>
<dbReference type="SUPFAM" id="SSF48208">
    <property type="entry name" value="Six-hairpin glycosidases"/>
    <property type="match status" value="1"/>
</dbReference>
<evidence type="ECO:0000256" key="1">
    <source>
        <dbReference type="ARBA" id="ARBA00006188"/>
    </source>
</evidence>
<feature type="region of interest" description="Disordered" evidence="2">
    <location>
        <begin position="1"/>
        <end position="27"/>
    </location>
</feature>
<evidence type="ECO:0000313" key="6">
    <source>
        <dbReference type="Proteomes" id="UP000199126"/>
    </source>
</evidence>
<accession>A0A1H8PXB1</accession>
<evidence type="ECO:0000259" key="3">
    <source>
        <dbReference type="Pfam" id="PF00723"/>
    </source>
</evidence>
<sequence>MQLRDALHDYKHHRDHRTRFPGERRSTEGLFSGRDGRLVHVTPDGVLRDYGYPLTGQTGIERSRLGVRRDDEVTWFDDCETRSQSYHDETALVVTEHVLSDGVATQYDLTLGDAHLTHVTLDVDDAKRTTTSDTTEDAELVAFVGFAPDGQDTRIGQLHHDDAIEVYHADEHDFVMSSTGIAEFRGQVPAKFTEILDVDPVDLPRPVSDNRYEEERLSGNLVCLLPFEDGATTVATLLTDRTETPRDEALDRLVELAATYTDVETLERAAGAQIEVPVAADVPHADAMAADLRVLSILSAETGLRIAGPDFDPYYAYSGGYGYTWFRDDAEISLFCLEAAEQFDLDLETWHARSARAYCETQREDGSWPHRVWPRNGSLAPGWANGRLEAGDDVDYQADQTGSVITFLASVRDHLDDEALVARVDETLDRALVGLDETLAADDRPIACQNAWEDMTGRFAHTTATFLEAYATLGAADVDDSDHATEQATAIYEALDDLWVEERGIYALREFSEDADPAESTKVGSKKPGSAKSRSKKVGSKKERAPDPKAVVEAKEPTDYEAGDLDERCDSAALGLVAAHRAYDRLDGVDEERLDRLVSHVETVVETLRRTPAEDVDGLYRYEGDSWRVRQQTDEKIWSVSTAWGAHAAASLAATLADHDDDRATEFAELARELLSLCLPGGALCLESGYLPEQLFDDGTPDSATPLGWPHALRLATVALMDEYGMLSEQPVVADD</sequence>
<dbReference type="InterPro" id="IPR012341">
    <property type="entry name" value="6hp_glycosidase-like_sf"/>
</dbReference>
<dbReference type="RefSeq" id="WP_089821921.1">
    <property type="nucleotide sequence ID" value="NZ_FODV01000002.1"/>
</dbReference>
<protein>
    <recommendedName>
        <fullName evidence="7">Glucoamylase (Glucan-1,4-alpha-glucosidase), GH15 family</fullName>
    </recommendedName>
</protein>
<evidence type="ECO:0000256" key="2">
    <source>
        <dbReference type="SAM" id="MobiDB-lite"/>
    </source>
</evidence>
<reference evidence="6" key="1">
    <citation type="submission" date="2016-10" db="EMBL/GenBank/DDBJ databases">
        <authorList>
            <person name="Varghese N."/>
            <person name="Submissions S."/>
        </authorList>
    </citation>
    <scope>NUCLEOTIDE SEQUENCE [LARGE SCALE GENOMIC DNA]</scope>
    <source>
        <strain evidence="6">CGMCC 1.10121</strain>
    </source>
</reference>
<dbReference type="AlphaFoldDB" id="A0A1H8PXB1"/>
<feature type="region of interest" description="Disordered" evidence="2">
    <location>
        <begin position="516"/>
        <end position="551"/>
    </location>
</feature>